<accession>I1YJ00</accession>
<dbReference type="Pfam" id="PF01497">
    <property type="entry name" value="Peripla_BP_2"/>
    <property type="match status" value="1"/>
</dbReference>
<protein>
    <submittedName>
        <fullName evidence="3">Periplasmic hemin-binding protein</fullName>
    </submittedName>
</protein>
<dbReference type="HOGENOM" id="CLU_038034_6_0_6"/>
<reference evidence="3 4" key="1">
    <citation type="journal article" date="2012" name="J. Bacteriol.">
        <title>Complete genome sequences of Methylophaga sp. strain JAM1 and Methylophaga sp. strain JAM7.</title>
        <authorList>
            <person name="Villeneuve C."/>
            <person name="Martineau C."/>
            <person name="Mauffrey F."/>
            <person name="Villemur R."/>
        </authorList>
    </citation>
    <scope>NUCLEOTIDE SEQUENCE [LARGE SCALE GENOMIC DNA]</scope>
    <source>
        <strain evidence="3 4">JAM7</strain>
    </source>
</reference>
<feature type="signal peptide" evidence="1">
    <location>
        <begin position="1"/>
        <end position="19"/>
    </location>
</feature>
<dbReference type="InterPro" id="IPR050902">
    <property type="entry name" value="ABC_Transporter_SBP"/>
</dbReference>
<gene>
    <name evidence="3" type="ordered locus">Q7C_1752</name>
</gene>
<keyword evidence="4" id="KW-1185">Reference proteome</keyword>
<sequence length="281" mass="29799" precursor="true">MLKKLILLITLFIPLYSHADVTSLAPRIVSVDSNATEILLALELGDHIVATDITSQSLLPSAVDNLGYHRTLSAEGLLQTNADWVIGSDHMGPPETLRLLEKAPLKLVQLASPTSLDALSGNVMQLGTMLAREDLAKALVTDIAQRQKKLADTNSSHQLRMVFLLDLGDRGLSQAGTGTTAAALITLLNGNNISTFSGYQSVSIEALLSANPDVILIGQRADGELDPANLLERYPLLENTRAGTQQQIIGINAAKLIAGLSLGALDEALRVSALLSASRSP</sequence>
<organism evidence="3 4">
    <name type="scientific">Methylophaga frappieri (strain ATCC BAA-2434 / DSM 25690 / JAM7)</name>
    <dbReference type="NCBI Taxonomy" id="754477"/>
    <lineage>
        <taxon>Bacteria</taxon>
        <taxon>Pseudomonadati</taxon>
        <taxon>Pseudomonadota</taxon>
        <taxon>Gammaproteobacteria</taxon>
        <taxon>Thiotrichales</taxon>
        <taxon>Piscirickettsiaceae</taxon>
        <taxon>Methylophaga</taxon>
    </lineage>
</organism>
<dbReference type="PROSITE" id="PS50983">
    <property type="entry name" value="FE_B12_PBP"/>
    <property type="match status" value="1"/>
</dbReference>
<keyword evidence="1" id="KW-0732">Signal</keyword>
<evidence type="ECO:0000256" key="1">
    <source>
        <dbReference type="SAM" id="SignalP"/>
    </source>
</evidence>
<dbReference type="EMBL" id="CP003380">
    <property type="protein sequence ID" value="AFJ02893.1"/>
    <property type="molecule type" value="Genomic_DNA"/>
</dbReference>
<dbReference type="STRING" id="754477.Q7C_1752"/>
<dbReference type="KEGG" id="mec:Q7C_1752"/>
<dbReference type="InterPro" id="IPR002491">
    <property type="entry name" value="ABC_transptr_periplasmic_BD"/>
</dbReference>
<dbReference type="eggNOG" id="COG4558">
    <property type="taxonomic scope" value="Bacteria"/>
</dbReference>
<dbReference type="PATRIC" id="fig|754477.3.peg.1722"/>
<evidence type="ECO:0000313" key="3">
    <source>
        <dbReference type="EMBL" id="AFJ02893.1"/>
    </source>
</evidence>
<dbReference type="RefSeq" id="WP_014704313.1">
    <property type="nucleotide sequence ID" value="NC_017856.1"/>
</dbReference>
<name>I1YJ00_METFJ</name>
<proteinExistence type="predicted"/>
<dbReference type="SUPFAM" id="SSF53807">
    <property type="entry name" value="Helical backbone' metal receptor"/>
    <property type="match status" value="1"/>
</dbReference>
<evidence type="ECO:0000313" key="4">
    <source>
        <dbReference type="Proteomes" id="UP000009145"/>
    </source>
</evidence>
<feature type="chain" id="PRO_5003654015" evidence="1">
    <location>
        <begin position="20"/>
        <end position="281"/>
    </location>
</feature>
<dbReference type="PANTHER" id="PTHR30535:SF4">
    <property type="entry name" value="HEMIN-BINDING PERIPLASMIC PROTEIN HMUT"/>
    <property type="match status" value="1"/>
</dbReference>
<dbReference type="Gene3D" id="3.40.50.1980">
    <property type="entry name" value="Nitrogenase molybdenum iron protein domain"/>
    <property type="match status" value="2"/>
</dbReference>
<dbReference type="Proteomes" id="UP000009145">
    <property type="component" value="Chromosome"/>
</dbReference>
<feature type="domain" description="Fe/B12 periplasmic-binding" evidence="2">
    <location>
        <begin position="27"/>
        <end position="279"/>
    </location>
</feature>
<dbReference type="AlphaFoldDB" id="I1YJ00"/>
<dbReference type="PANTHER" id="PTHR30535">
    <property type="entry name" value="VITAMIN B12-BINDING PROTEIN"/>
    <property type="match status" value="1"/>
</dbReference>
<evidence type="ECO:0000259" key="2">
    <source>
        <dbReference type="PROSITE" id="PS50983"/>
    </source>
</evidence>